<name>A0ACD5W3B2_AVESA</name>
<evidence type="ECO:0000313" key="1">
    <source>
        <dbReference type="EnsemblPlants" id="AVESA.00010b.r2.3DG0568740.1.CDS"/>
    </source>
</evidence>
<dbReference type="EnsemblPlants" id="AVESA.00010b.r2.3DG0568740.1">
    <property type="protein sequence ID" value="AVESA.00010b.r2.3DG0568740.1.CDS"/>
    <property type="gene ID" value="AVESA.00010b.r2.3DG0568740"/>
</dbReference>
<evidence type="ECO:0000313" key="2">
    <source>
        <dbReference type="Proteomes" id="UP001732700"/>
    </source>
</evidence>
<accession>A0ACD5W3B2</accession>
<keyword evidence="2" id="KW-1185">Reference proteome</keyword>
<reference evidence="1" key="2">
    <citation type="submission" date="2025-09" db="UniProtKB">
        <authorList>
            <consortium name="EnsemblPlants"/>
        </authorList>
    </citation>
    <scope>IDENTIFICATION</scope>
</reference>
<organism evidence="1 2">
    <name type="scientific">Avena sativa</name>
    <name type="common">Oat</name>
    <dbReference type="NCBI Taxonomy" id="4498"/>
    <lineage>
        <taxon>Eukaryota</taxon>
        <taxon>Viridiplantae</taxon>
        <taxon>Streptophyta</taxon>
        <taxon>Embryophyta</taxon>
        <taxon>Tracheophyta</taxon>
        <taxon>Spermatophyta</taxon>
        <taxon>Magnoliopsida</taxon>
        <taxon>Liliopsida</taxon>
        <taxon>Poales</taxon>
        <taxon>Poaceae</taxon>
        <taxon>BOP clade</taxon>
        <taxon>Pooideae</taxon>
        <taxon>Poodae</taxon>
        <taxon>Poeae</taxon>
        <taxon>Poeae Chloroplast Group 1 (Aveneae type)</taxon>
        <taxon>Aveninae</taxon>
        <taxon>Avena</taxon>
    </lineage>
</organism>
<protein>
    <submittedName>
        <fullName evidence="1">Uncharacterized protein</fullName>
    </submittedName>
</protein>
<proteinExistence type="predicted"/>
<reference evidence="1" key="1">
    <citation type="submission" date="2021-05" db="EMBL/GenBank/DDBJ databases">
        <authorList>
            <person name="Scholz U."/>
            <person name="Mascher M."/>
            <person name="Fiebig A."/>
        </authorList>
    </citation>
    <scope>NUCLEOTIDE SEQUENCE [LARGE SCALE GENOMIC DNA]</scope>
</reference>
<sequence length="252" mass="28132">MPPRRGCREQDHSPATGHKGRDEDTPSHAPPSSAVNAAVAYEKKKKPDEEHQQAALPDDLLTEILSQVSYRSLCRFKCVSKPWLVLCSSIDIHRRSPRAVSGFYFIANSSSKGLTSHDLTTGGLPLADPTLAFWGGPEHIGIKQCRGGGILFCKCWESCSQEKNSYVVRNPGTEEWIVLPLVEFPDRVDGHRFDLYGADRFLCYDRVNPSRFVVVLPMTNGFGQTREVAIYSSETGRWTSMEKVSRVPKLCC</sequence>
<dbReference type="Proteomes" id="UP001732700">
    <property type="component" value="Chromosome 3D"/>
</dbReference>